<dbReference type="AlphaFoldDB" id="A0AB34PX58"/>
<dbReference type="EMBL" id="AJIX01000010">
    <property type="protein sequence ID" value="KGR15968.1"/>
    <property type="molecule type" value="Genomic_DNA"/>
</dbReference>
<evidence type="ECO:0000313" key="2">
    <source>
        <dbReference type="Proteomes" id="UP000030161"/>
    </source>
</evidence>
<comment type="caution">
    <text evidence="1">The sequence shown here is derived from an EMBL/GenBank/DDBJ whole genome shotgun (WGS) entry which is preliminary data.</text>
</comment>
<sequence>MGEVEWCYGDIRMYAVLVSDPEKTHKKNLNLFFSSSFLEIVHIFFRSHRLVWKLEFLQLLPNNKKSKKTTSIRYLYLHTDYIARVFFSTNNDIKIISSVWYP</sequence>
<evidence type="ECO:0000313" key="1">
    <source>
        <dbReference type="EMBL" id="KGR15968.1"/>
    </source>
</evidence>
<reference evidence="1 2" key="1">
    <citation type="submission" date="2013-12" db="EMBL/GenBank/DDBJ databases">
        <title>The Genome Sequence of Candida albicans P78048.</title>
        <authorList>
            <consortium name="The Broad Institute Genome Sequencing Platform"/>
            <consortium name="The Broad Institute Genome Sequencing Center for Infectious Disease"/>
            <person name="Cuomo C."/>
            <person name="Bennett R."/>
            <person name="Hirakawa M."/>
            <person name="Noverr M."/>
            <person name="Mitchell A."/>
            <person name="Young S.K."/>
            <person name="Zeng Q."/>
            <person name="Gargeya S."/>
            <person name="Fitzgerald M."/>
            <person name="Abouelleil A."/>
            <person name="Alvarado L."/>
            <person name="Berlin A.M."/>
            <person name="Chapman S.B."/>
            <person name="Dewar J."/>
            <person name="Goldberg J."/>
            <person name="Griggs A."/>
            <person name="Gujja S."/>
            <person name="Hansen M."/>
            <person name="Howarth C."/>
            <person name="Imamovic A."/>
            <person name="Larimer J."/>
            <person name="McCowan C."/>
            <person name="Murphy C."/>
            <person name="Pearson M."/>
            <person name="Priest M."/>
            <person name="Roberts A."/>
            <person name="Saif S."/>
            <person name="Shea T."/>
            <person name="Sykes S."/>
            <person name="Wortman J."/>
            <person name="Nusbaum C."/>
            <person name="Birren B."/>
        </authorList>
    </citation>
    <scope>NUCLEOTIDE SEQUENCE [LARGE SCALE GENOMIC DNA]</scope>
    <source>
        <strain evidence="1 2">P78048</strain>
    </source>
</reference>
<accession>A0AB34PX58</accession>
<name>A0AB34PX58_CANAX</name>
<proteinExistence type="predicted"/>
<protein>
    <submittedName>
        <fullName evidence="1">Uncharacterized protein</fullName>
    </submittedName>
</protein>
<gene>
    <name evidence="1" type="ORF">MG3_01560</name>
</gene>
<organism evidence="1 2">
    <name type="scientific">Candida albicans P78048</name>
    <dbReference type="NCBI Taxonomy" id="1094989"/>
    <lineage>
        <taxon>Eukaryota</taxon>
        <taxon>Fungi</taxon>
        <taxon>Dikarya</taxon>
        <taxon>Ascomycota</taxon>
        <taxon>Saccharomycotina</taxon>
        <taxon>Pichiomycetes</taxon>
        <taxon>Debaryomycetaceae</taxon>
        <taxon>Candida/Lodderomyces clade</taxon>
        <taxon>Candida</taxon>
    </lineage>
</organism>
<dbReference type="Proteomes" id="UP000030161">
    <property type="component" value="Unassembled WGS sequence"/>
</dbReference>